<accession>A0A9W4NSG2</accession>
<reference evidence="2" key="1">
    <citation type="submission" date="2021-07" db="EMBL/GenBank/DDBJ databases">
        <authorList>
            <person name="Branca A.L. A."/>
        </authorList>
    </citation>
    <scope>NUCLEOTIDE SEQUENCE</scope>
</reference>
<feature type="region of interest" description="Disordered" evidence="1">
    <location>
        <begin position="198"/>
        <end position="229"/>
    </location>
</feature>
<organism evidence="2 3">
    <name type="scientific">Penicillium salamii</name>
    <dbReference type="NCBI Taxonomy" id="1612424"/>
    <lineage>
        <taxon>Eukaryota</taxon>
        <taxon>Fungi</taxon>
        <taxon>Dikarya</taxon>
        <taxon>Ascomycota</taxon>
        <taxon>Pezizomycotina</taxon>
        <taxon>Eurotiomycetes</taxon>
        <taxon>Eurotiomycetidae</taxon>
        <taxon>Eurotiales</taxon>
        <taxon>Aspergillaceae</taxon>
        <taxon>Penicillium</taxon>
    </lineage>
</organism>
<dbReference type="OrthoDB" id="2156052at2759"/>
<dbReference type="AlphaFoldDB" id="A0A9W4NSG2"/>
<protein>
    <submittedName>
        <fullName evidence="2">Uncharacterized protein</fullName>
    </submittedName>
</protein>
<gene>
    <name evidence="2" type="ORF">PSALAMII_LOCUS8123</name>
</gene>
<proteinExistence type="predicted"/>
<dbReference type="EMBL" id="CAJVPD010000260">
    <property type="protein sequence ID" value="CAG8405310.1"/>
    <property type="molecule type" value="Genomic_DNA"/>
</dbReference>
<feature type="compositionally biased region" description="Basic and acidic residues" evidence="1">
    <location>
        <begin position="216"/>
        <end position="229"/>
    </location>
</feature>
<dbReference type="Proteomes" id="UP001152592">
    <property type="component" value="Unassembled WGS sequence"/>
</dbReference>
<name>A0A9W4NSG2_9EURO</name>
<evidence type="ECO:0000256" key="1">
    <source>
        <dbReference type="SAM" id="MobiDB-lite"/>
    </source>
</evidence>
<evidence type="ECO:0000313" key="2">
    <source>
        <dbReference type="EMBL" id="CAG8405310.1"/>
    </source>
</evidence>
<evidence type="ECO:0000313" key="3">
    <source>
        <dbReference type="Proteomes" id="UP001152592"/>
    </source>
</evidence>
<feature type="compositionally biased region" description="Basic residues" evidence="1">
    <location>
        <begin position="198"/>
        <end position="215"/>
    </location>
</feature>
<sequence>MTTCSLHLGLPLDLLFYPSSSPTSCDSCIWSSPCRLPSHPWLTSESCLVFLFSLPYSLRYTYTISRHINHKTCYLHPSLAMCLAPCRPSSPTSCDSCIRFSPCRLHRPSIDLIRLSNQSTTYMQLRRGGLRLQDNRRSLQQHQKPTSRTPLIITSCNLDIISHSHSPRSSQLRQPTKKKIIESQVCSHQCQHFELNNHPHHHHRQHHPHHQNKNKTKGEGRKGRREEGKETILEATSTTHATGSLIQSQPFFHNSFVGYLHVKGYIPSMSVRPRRAHDQPISHLPPTSLSPNPCPVRIPASESPAPHCLPRVGLRTTPLSVWALSEPAG</sequence>
<comment type="caution">
    <text evidence="2">The sequence shown here is derived from an EMBL/GenBank/DDBJ whole genome shotgun (WGS) entry which is preliminary data.</text>
</comment>